<comment type="similarity">
    <text evidence="1">Belongs to the 5-formyltetrahydrofolate cyclo-ligase family.</text>
</comment>
<protein>
    <submittedName>
        <fullName evidence="5">5-formyltetrahydrofolate cyclo-ligase</fullName>
        <ecNumber evidence="5">6.3.3.2</ecNumber>
    </submittedName>
</protein>
<keyword evidence="3" id="KW-0067">ATP-binding</keyword>
<feature type="region of interest" description="Disordered" evidence="4">
    <location>
        <begin position="1"/>
        <end position="34"/>
    </location>
</feature>
<dbReference type="SUPFAM" id="SSF100950">
    <property type="entry name" value="NagB/RpiA/CoA transferase-like"/>
    <property type="match status" value="1"/>
</dbReference>
<evidence type="ECO:0000313" key="6">
    <source>
        <dbReference type="Proteomes" id="UP000664161"/>
    </source>
</evidence>
<dbReference type="GO" id="GO:0009396">
    <property type="term" value="P:folic acid-containing compound biosynthetic process"/>
    <property type="evidence" value="ECO:0007669"/>
    <property type="project" value="TreeGrafter"/>
</dbReference>
<feature type="compositionally biased region" description="Polar residues" evidence="4">
    <location>
        <begin position="1"/>
        <end position="24"/>
    </location>
</feature>
<dbReference type="PANTHER" id="PTHR23407:SF1">
    <property type="entry name" value="5-FORMYLTETRAHYDROFOLATE CYCLO-LIGASE"/>
    <property type="match status" value="1"/>
</dbReference>
<name>A0AAW4ILG8_9GAMM</name>
<keyword evidence="2" id="KW-0547">Nucleotide-binding</keyword>
<dbReference type="InterPro" id="IPR024185">
    <property type="entry name" value="FTHF_cligase-like_sf"/>
</dbReference>
<dbReference type="Pfam" id="PF01812">
    <property type="entry name" value="5-FTHF_cyc-lig"/>
    <property type="match status" value="1"/>
</dbReference>
<dbReference type="EC" id="6.3.3.2" evidence="5"/>
<evidence type="ECO:0000256" key="3">
    <source>
        <dbReference type="ARBA" id="ARBA00022840"/>
    </source>
</evidence>
<comment type="caution">
    <text evidence="5">The sequence shown here is derived from an EMBL/GenBank/DDBJ whole genome shotgun (WGS) entry which is preliminary data.</text>
</comment>
<dbReference type="PANTHER" id="PTHR23407">
    <property type="entry name" value="ATPASE INHIBITOR/5-FORMYLTETRAHYDROFOLATE CYCLO-LIGASE"/>
    <property type="match status" value="1"/>
</dbReference>
<dbReference type="InterPro" id="IPR037171">
    <property type="entry name" value="NagB/RpiA_transferase-like"/>
</dbReference>
<evidence type="ECO:0000256" key="4">
    <source>
        <dbReference type="SAM" id="MobiDB-lite"/>
    </source>
</evidence>
<evidence type="ECO:0000256" key="1">
    <source>
        <dbReference type="ARBA" id="ARBA00010638"/>
    </source>
</evidence>
<keyword evidence="6" id="KW-1185">Reference proteome</keyword>
<gene>
    <name evidence="5" type="ORF">J3491_03100</name>
</gene>
<sequence>MSKSTSQHPSATTAPKALLQSSSKGADVKIKDKMTATIVNPSRRQFTRQRRQLSAGERRQYARMASLHLPKLQQRLPPRARVGLYYDGFGELPTQPLLNWCKRLGYLPYLPVVGSLGRDATGNIDKHLRFVPIYHSKWVNVPTRIHSLGMKQNHHRRLRWARELDVIICPLVAVDKRGNRMGMGGGFYDTTLGKSHQAGLKKPLKIGWCYDFQVVEQLARQPWDVPLDGLITPSGIRWFQPNLINKAEQEASSADTVDTYLKALGSDDKREMLYYSQEQSFGSDELASVINEARLNELLAQSDAFLSNVNGEIGDFDEGGNTSEK</sequence>
<evidence type="ECO:0000313" key="5">
    <source>
        <dbReference type="EMBL" id="MBO1516322.1"/>
    </source>
</evidence>
<dbReference type="Proteomes" id="UP000664161">
    <property type="component" value="Unassembled WGS sequence"/>
</dbReference>
<evidence type="ECO:0000256" key="2">
    <source>
        <dbReference type="ARBA" id="ARBA00022741"/>
    </source>
</evidence>
<dbReference type="GO" id="GO:0035999">
    <property type="term" value="P:tetrahydrofolate interconversion"/>
    <property type="evidence" value="ECO:0007669"/>
    <property type="project" value="TreeGrafter"/>
</dbReference>
<dbReference type="InterPro" id="IPR002698">
    <property type="entry name" value="FTHF_cligase"/>
</dbReference>
<organism evidence="5 6">
    <name type="scientific">Psychrobacter halodurans</name>
    <dbReference type="NCBI Taxonomy" id="2818439"/>
    <lineage>
        <taxon>Bacteria</taxon>
        <taxon>Pseudomonadati</taxon>
        <taxon>Pseudomonadota</taxon>
        <taxon>Gammaproteobacteria</taxon>
        <taxon>Moraxellales</taxon>
        <taxon>Moraxellaceae</taxon>
        <taxon>Psychrobacter</taxon>
    </lineage>
</organism>
<keyword evidence="5" id="KW-0436">Ligase</keyword>
<dbReference type="GO" id="GO:0005524">
    <property type="term" value="F:ATP binding"/>
    <property type="evidence" value="ECO:0007669"/>
    <property type="project" value="UniProtKB-KW"/>
</dbReference>
<dbReference type="NCBIfam" id="TIGR02727">
    <property type="entry name" value="MTHFS_bact"/>
    <property type="match status" value="1"/>
</dbReference>
<accession>A0AAW4ILG8</accession>
<dbReference type="Gene3D" id="3.40.50.10420">
    <property type="entry name" value="NagB/RpiA/CoA transferase-like"/>
    <property type="match status" value="1"/>
</dbReference>
<dbReference type="GO" id="GO:0030272">
    <property type="term" value="F:5-formyltetrahydrofolate cyclo-ligase activity"/>
    <property type="evidence" value="ECO:0007669"/>
    <property type="project" value="UniProtKB-EC"/>
</dbReference>
<dbReference type="AlphaFoldDB" id="A0AAW4ILG8"/>
<proteinExistence type="inferred from homology"/>
<reference evidence="5 6" key="1">
    <citation type="submission" date="2021-03" db="EMBL/GenBank/DDBJ databases">
        <authorList>
            <person name="Shang D.-D."/>
            <person name="Du Z.-J."/>
            <person name="Chen G.-J."/>
        </authorList>
    </citation>
    <scope>NUCLEOTIDE SEQUENCE [LARGE SCALE GENOMIC DNA]</scope>
    <source>
        <strain evidence="5 6">F2608</strain>
    </source>
</reference>
<dbReference type="EMBL" id="JAGBKN010000004">
    <property type="protein sequence ID" value="MBO1516322.1"/>
    <property type="molecule type" value="Genomic_DNA"/>
</dbReference>